<reference evidence="1" key="1">
    <citation type="submission" date="2021-06" db="EMBL/GenBank/DDBJ databases">
        <authorList>
            <person name="Kallberg Y."/>
            <person name="Tangrot J."/>
            <person name="Rosling A."/>
        </authorList>
    </citation>
    <scope>NUCLEOTIDE SEQUENCE</scope>
    <source>
        <strain evidence="1">MA461A</strain>
    </source>
</reference>
<dbReference type="Proteomes" id="UP000789920">
    <property type="component" value="Unassembled WGS sequence"/>
</dbReference>
<organism evidence="1 2">
    <name type="scientific">Racocetra persica</name>
    <dbReference type="NCBI Taxonomy" id="160502"/>
    <lineage>
        <taxon>Eukaryota</taxon>
        <taxon>Fungi</taxon>
        <taxon>Fungi incertae sedis</taxon>
        <taxon>Mucoromycota</taxon>
        <taxon>Glomeromycotina</taxon>
        <taxon>Glomeromycetes</taxon>
        <taxon>Diversisporales</taxon>
        <taxon>Gigasporaceae</taxon>
        <taxon>Racocetra</taxon>
    </lineage>
</organism>
<proteinExistence type="predicted"/>
<dbReference type="EMBL" id="CAJVQC010009450">
    <property type="protein sequence ID" value="CAG8604731.1"/>
    <property type="molecule type" value="Genomic_DNA"/>
</dbReference>
<evidence type="ECO:0000313" key="2">
    <source>
        <dbReference type="Proteomes" id="UP000789920"/>
    </source>
</evidence>
<name>A0ACA9MSQ0_9GLOM</name>
<gene>
    <name evidence="1" type="ORF">RPERSI_LOCUS6058</name>
</gene>
<feature type="non-terminal residue" evidence="1">
    <location>
        <position position="1"/>
    </location>
</feature>
<accession>A0ACA9MSQ0</accession>
<protein>
    <submittedName>
        <fullName evidence="1">24920_t:CDS:1</fullName>
    </submittedName>
</protein>
<keyword evidence="2" id="KW-1185">Reference proteome</keyword>
<sequence>NSESNQKNKKRQSEELCNASVQSTQGNKKFKYSNYLKPIEYCDTAPVHDVEHCKIVSICDIKYDDLKDLKFGWKGGFGDIYKGIWKGRHIAAKFVRRETSTELKDFDYELAALRISERYKSNIIQFFRLSQGLSKKREIGIPMQYIKIYEECWSPDSSLRSKILKILNDLKNFNKNLICTEKDIPSTGIQKFWITEESSFRYHSDMENLPDIVVQLDEACQVKSFYSSYYDNIQLNKRMCNKLGGCIIEAVSKVEMLQNQVNYNDYDELLA</sequence>
<evidence type="ECO:0000313" key="1">
    <source>
        <dbReference type="EMBL" id="CAG8604731.1"/>
    </source>
</evidence>
<comment type="caution">
    <text evidence="1">The sequence shown here is derived from an EMBL/GenBank/DDBJ whole genome shotgun (WGS) entry which is preliminary data.</text>
</comment>